<keyword evidence="1" id="KW-0472">Membrane</keyword>
<sequence length="104" mass="12526">MMEFLYFPDNKLEYIPAVATLLLFMVLAFIVFMMFRKKSKKDEEKMKSFEKEVMNHLEQEEKKVKNNKVNIALYQLLSDWNPMEFENQSLEDSEVYDCMHAINI</sequence>
<protein>
    <submittedName>
        <fullName evidence="2">Uncharacterized protein</fullName>
    </submittedName>
</protein>
<organism evidence="2 3">
    <name type="scientific">Mammaliicoccus lentus</name>
    <name type="common">Staphylococcus lentus</name>
    <dbReference type="NCBI Taxonomy" id="42858"/>
    <lineage>
        <taxon>Bacteria</taxon>
        <taxon>Bacillati</taxon>
        <taxon>Bacillota</taxon>
        <taxon>Bacilli</taxon>
        <taxon>Bacillales</taxon>
        <taxon>Staphylococcaceae</taxon>
        <taxon>Mammaliicoccus</taxon>
    </lineage>
</organism>
<feature type="transmembrane region" description="Helical" evidence="1">
    <location>
        <begin position="14"/>
        <end position="35"/>
    </location>
</feature>
<evidence type="ECO:0000256" key="1">
    <source>
        <dbReference type="SAM" id="Phobius"/>
    </source>
</evidence>
<keyword evidence="1" id="KW-0812">Transmembrane</keyword>
<name>A0AAX3W7F1_MAMLE</name>
<dbReference type="AlphaFoldDB" id="A0AAX3W7F1"/>
<evidence type="ECO:0000313" key="2">
    <source>
        <dbReference type="EMBL" id="WHI60892.1"/>
    </source>
</evidence>
<dbReference type="EMBL" id="CP118848">
    <property type="protein sequence ID" value="WHI60892.1"/>
    <property type="molecule type" value="Genomic_DNA"/>
</dbReference>
<dbReference type="Proteomes" id="UP001223261">
    <property type="component" value="Chromosome"/>
</dbReference>
<keyword evidence="1" id="KW-1133">Transmembrane helix</keyword>
<gene>
    <name evidence="2" type="ORF">PYH69_04465</name>
</gene>
<reference evidence="2" key="1">
    <citation type="journal article" date="2023" name="Antibiotics">
        <title>Prevalence and Molecular Characterization of Methicillin-Resistant Staphylococci (MRS) and Mammaliicocci (MRM) in Dromedary Camels from Algeria: First Detection of SCCmec-mecC Hybrid in Methicillin-Resistant Mammaliicoccus lentus.</title>
        <authorList>
            <person name="Belhout C."/>
            <person name="Boyen F."/>
            <person name="Vereecke N."/>
            <person name="Theuns S."/>
            <person name="Taibi N."/>
            <person name="Stegger M."/>
            <person name="de la Fe-Rodriguez P.Y."/>
            <person name="Bouayad L."/>
            <person name="Elgroud R."/>
            <person name="Butaye P."/>
        </authorList>
    </citation>
    <scope>NUCLEOTIDE SEQUENCE</scope>
    <source>
        <strain evidence="2">7048</strain>
    </source>
</reference>
<evidence type="ECO:0000313" key="3">
    <source>
        <dbReference type="Proteomes" id="UP001223261"/>
    </source>
</evidence>
<proteinExistence type="predicted"/>
<dbReference type="RefSeq" id="WP_282862761.1">
    <property type="nucleotide sequence ID" value="NZ_CP118848.1"/>
</dbReference>
<accession>A0AAX3W7F1</accession>